<reference evidence="8" key="1">
    <citation type="submission" date="2023-01" db="EMBL/GenBank/DDBJ databases">
        <title>Key to firefly adult light organ development and bioluminescence: homeobox transcription factors regulate luciferase expression and transportation to peroxisome.</title>
        <authorList>
            <person name="Fu X."/>
        </authorList>
    </citation>
    <scope>NUCLEOTIDE SEQUENCE [LARGE SCALE GENOMIC DNA]</scope>
</reference>
<dbReference type="Proteomes" id="UP001353858">
    <property type="component" value="Unassembled WGS sequence"/>
</dbReference>
<evidence type="ECO:0000259" key="6">
    <source>
        <dbReference type="PROSITE" id="PS50950"/>
    </source>
</evidence>
<dbReference type="Pfam" id="PF05485">
    <property type="entry name" value="THAP"/>
    <property type="match status" value="1"/>
</dbReference>
<evidence type="ECO:0000256" key="2">
    <source>
        <dbReference type="ARBA" id="ARBA00022771"/>
    </source>
</evidence>
<dbReference type="InterPro" id="IPR026516">
    <property type="entry name" value="THAP1/10"/>
</dbReference>
<dbReference type="PANTHER" id="PTHR46600:SF11">
    <property type="entry name" value="THAP DOMAIN-CONTAINING PROTEIN 10"/>
    <property type="match status" value="1"/>
</dbReference>
<protein>
    <recommendedName>
        <fullName evidence="6">THAP-type domain-containing protein</fullName>
    </recommendedName>
</protein>
<sequence length="175" mass="20506">MGMCYVPDCDHTLKHGCSMFRFPTDIQLKQKWEKLIRRSDAQPTKFSVVCSCHFVENKKENLPTLFNRNKDKRFSFPSPETKKRRKISRTASQVAEIYFLKKEIEVLNSKLQNLQFSYDHIANDDNLISMYTGLPTCQMFDVLVNYLTSIEINYYSGWIQSYCVKCCSYLDSCNA</sequence>
<evidence type="ECO:0000256" key="3">
    <source>
        <dbReference type="ARBA" id="ARBA00022833"/>
    </source>
</evidence>
<dbReference type="SMART" id="SM00980">
    <property type="entry name" value="THAP"/>
    <property type="match status" value="1"/>
</dbReference>
<dbReference type="AlphaFoldDB" id="A0AAN7P7M9"/>
<organism evidence="7 8">
    <name type="scientific">Aquatica leii</name>
    <dbReference type="NCBI Taxonomy" id="1421715"/>
    <lineage>
        <taxon>Eukaryota</taxon>
        <taxon>Metazoa</taxon>
        <taxon>Ecdysozoa</taxon>
        <taxon>Arthropoda</taxon>
        <taxon>Hexapoda</taxon>
        <taxon>Insecta</taxon>
        <taxon>Pterygota</taxon>
        <taxon>Neoptera</taxon>
        <taxon>Endopterygota</taxon>
        <taxon>Coleoptera</taxon>
        <taxon>Polyphaga</taxon>
        <taxon>Elateriformia</taxon>
        <taxon>Elateroidea</taxon>
        <taxon>Lampyridae</taxon>
        <taxon>Luciolinae</taxon>
        <taxon>Aquatica</taxon>
    </lineage>
</organism>
<evidence type="ECO:0000256" key="5">
    <source>
        <dbReference type="PROSITE-ProRule" id="PRU00309"/>
    </source>
</evidence>
<comment type="caution">
    <text evidence="7">The sequence shown here is derived from an EMBL/GenBank/DDBJ whole genome shotgun (WGS) entry which is preliminary data.</text>
</comment>
<evidence type="ECO:0000256" key="1">
    <source>
        <dbReference type="ARBA" id="ARBA00022723"/>
    </source>
</evidence>
<keyword evidence="4 5" id="KW-0238">DNA-binding</keyword>
<keyword evidence="8" id="KW-1185">Reference proteome</keyword>
<evidence type="ECO:0000313" key="7">
    <source>
        <dbReference type="EMBL" id="KAK4882910.1"/>
    </source>
</evidence>
<proteinExistence type="predicted"/>
<keyword evidence="1" id="KW-0479">Metal-binding</keyword>
<evidence type="ECO:0000313" key="8">
    <source>
        <dbReference type="Proteomes" id="UP001353858"/>
    </source>
</evidence>
<dbReference type="PROSITE" id="PS50950">
    <property type="entry name" value="ZF_THAP"/>
    <property type="match status" value="1"/>
</dbReference>
<keyword evidence="2 5" id="KW-0863">Zinc-finger</keyword>
<dbReference type="GO" id="GO:0008270">
    <property type="term" value="F:zinc ion binding"/>
    <property type="evidence" value="ECO:0007669"/>
    <property type="project" value="UniProtKB-KW"/>
</dbReference>
<dbReference type="SUPFAM" id="SSF57716">
    <property type="entry name" value="Glucocorticoid receptor-like (DNA-binding domain)"/>
    <property type="match status" value="1"/>
</dbReference>
<dbReference type="GO" id="GO:0043565">
    <property type="term" value="F:sequence-specific DNA binding"/>
    <property type="evidence" value="ECO:0007669"/>
    <property type="project" value="InterPro"/>
</dbReference>
<name>A0AAN7P7M9_9COLE</name>
<dbReference type="EMBL" id="JARPUR010000002">
    <property type="protein sequence ID" value="KAK4882910.1"/>
    <property type="molecule type" value="Genomic_DNA"/>
</dbReference>
<keyword evidence="3" id="KW-0862">Zinc</keyword>
<evidence type="ECO:0000256" key="4">
    <source>
        <dbReference type="ARBA" id="ARBA00023125"/>
    </source>
</evidence>
<feature type="domain" description="THAP-type" evidence="6">
    <location>
        <begin position="1"/>
        <end position="80"/>
    </location>
</feature>
<dbReference type="PANTHER" id="PTHR46600">
    <property type="entry name" value="THAP DOMAIN-CONTAINING"/>
    <property type="match status" value="1"/>
</dbReference>
<gene>
    <name evidence="7" type="ORF">RN001_006229</name>
</gene>
<accession>A0AAN7P7M9</accession>
<dbReference type="InterPro" id="IPR006612">
    <property type="entry name" value="THAP_Znf"/>
</dbReference>